<feature type="binding site" evidence="7">
    <location>
        <position position="147"/>
    </location>
    <ligand>
        <name>Mg(2+)</name>
        <dbReference type="ChEBI" id="CHEBI:18420"/>
    </ligand>
</feature>
<sequence length="337" mass="34744">MSLPAGLVLPAGTCLATVLVLVITGPVRRVALRLDLTDRPMPHKAHQRPTPYLGGVPLVLGCLLPVALLAWPWSAQVVTIVVAGLFVAGLGLTDDVVNLSKRTRLAAEALAATAVTLTTQPVTVFGVPWLDTMMTVAWIVVMTNSFNLLDNMDAAAAAVGAATAAVMGIAALVAGKGPVALLLLCLAGGCVGFLAHNRPPARIFMGDAGSLFIGFMLATAALLCVPSGRGDSYAVLLLVSFVAIVDTLLVVIDRRRGGRPWHIGGTDHVSHRLRRLGLSCGRVAVVLFLGTTASTALGMLVAAGVIPGWPAFGLGLLGVATAVSLLLTVRIREPSPS</sequence>
<comment type="caution">
    <text evidence="9">The sequence shown here is derived from an EMBL/GenBank/DDBJ whole genome shotgun (WGS) entry which is preliminary data.</text>
</comment>
<feature type="transmembrane region" description="Helical" evidence="8">
    <location>
        <begin position="234"/>
        <end position="252"/>
    </location>
</feature>
<feature type="transmembrane region" description="Helical" evidence="8">
    <location>
        <begin position="312"/>
        <end position="331"/>
    </location>
</feature>
<feature type="transmembrane region" description="Helical" evidence="8">
    <location>
        <begin position="208"/>
        <end position="228"/>
    </location>
</feature>
<dbReference type="Proteomes" id="UP000636960">
    <property type="component" value="Unassembled WGS sequence"/>
</dbReference>
<feature type="transmembrane region" description="Helical" evidence="8">
    <location>
        <begin position="105"/>
        <end position="123"/>
    </location>
</feature>
<dbReference type="GO" id="GO:0046872">
    <property type="term" value="F:metal ion binding"/>
    <property type="evidence" value="ECO:0007669"/>
    <property type="project" value="UniProtKB-KW"/>
</dbReference>
<dbReference type="InterPro" id="IPR000715">
    <property type="entry name" value="Glycosyl_transferase_4"/>
</dbReference>
<dbReference type="PANTHER" id="PTHR22926:SF3">
    <property type="entry name" value="UNDECAPRENYL-PHOSPHATE ALPHA-N-ACETYLGLUCOSAMINYL 1-PHOSPHATE TRANSFERASE"/>
    <property type="match status" value="1"/>
</dbReference>
<dbReference type="GO" id="GO:0009103">
    <property type="term" value="P:lipopolysaccharide biosynthetic process"/>
    <property type="evidence" value="ECO:0007669"/>
    <property type="project" value="TreeGrafter"/>
</dbReference>
<feature type="transmembrane region" description="Helical" evidence="8">
    <location>
        <begin position="77"/>
        <end position="93"/>
    </location>
</feature>
<dbReference type="AlphaFoldDB" id="A0A919MV21"/>
<feature type="binding site" evidence="7">
    <location>
        <position position="207"/>
    </location>
    <ligand>
        <name>Mg(2+)</name>
        <dbReference type="ChEBI" id="CHEBI:18420"/>
    </ligand>
</feature>
<evidence type="ECO:0000256" key="2">
    <source>
        <dbReference type="ARBA" id="ARBA00022475"/>
    </source>
</evidence>
<comment type="cofactor">
    <cofactor evidence="7">
        <name>Mg(2+)</name>
        <dbReference type="ChEBI" id="CHEBI:18420"/>
    </cofactor>
</comment>
<feature type="transmembrane region" description="Helical" evidence="8">
    <location>
        <begin position="179"/>
        <end position="196"/>
    </location>
</feature>
<feature type="transmembrane region" description="Helical" evidence="8">
    <location>
        <begin position="154"/>
        <end position="173"/>
    </location>
</feature>
<evidence type="ECO:0000313" key="9">
    <source>
        <dbReference type="EMBL" id="GIE93170.1"/>
    </source>
</evidence>
<protein>
    <recommendedName>
        <fullName evidence="11">Undecaprenyl/decaprenyl-phosphate alpha-N-acetylglucosaminyl 1-phosphate transferase</fullName>
    </recommendedName>
</protein>
<evidence type="ECO:0000313" key="10">
    <source>
        <dbReference type="Proteomes" id="UP000636960"/>
    </source>
</evidence>
<evidence type="ECO:0000256" key="4">
    <source>
        <dbReference type="ARBA" id="ARBA00022692"/>
    </source>
</evidence>
<proteinExistence type="predicted"/>
<keyword evidence="4 8" id="KW-0812">Transmembrane</keyword>
<feature type="transmembrane region" description="Helical" evidence="8">
    <location>
        <begin position="129"/>
        <end position="147"/>
    </location>
</feature>
<keyword evidence="7" id="KW-0460">Magnesium</keyword>
<dbReference type="Pfam" id="PF00953">
    <property type="entry name" value="Glycos_transf_4"/>
    <property type="match status" value="1"/>
</dbReference>
<dbReference type="GO" id="GO:0071555">
    <property type="term" value="P:cell wall organization"/>
    <property type="evidence" value="ECO:0007669"/>
    <property type="project" value="TreeGrafter"/>
</dbReference>
<evidence type="ECO:0000256" key="8">
    <source>
        <dbReference type="SAM" id="Phobius"/>
    </source>
</evidence>
<dbReference type="GO" id="GO:0016780">
    <property type="term" value="F:phosphotransferase activity, for other substituted phosphate groups"/>
    <property type="evidence" value="ECO:0007669"/>
    <property type="project" value="InterPro"/>
</dbReference>
<comment type="subcellular location">
    <subcellularLocation>
        <location evidence="1">Cell membrane</location>
        <topology evidence="1">Multi-pass membrane protein</topology>
    </subcellularLocation>
</comment>
<accession>A0A919MV21</accession>
<dbReference type="RefSeq" id="WP_203779015.1">
    <property type="nucleotide sequence ID" value="NZ_BOMV01000005.1"/>
</dbReference>
<evidence type="ECO:0000256" key="6">
    <source>
        <dbReference type="ARBA" id="ARBA00023136"/>
    </source>
</evidence>
<keyword evidence="10" id="KW-1185">Reference proteome</keyword>
<evidence type="ECO:0000256" key="5">
    <source>
        <dbReference type="ARBA" id="ARBA00022989"/>
    </source>
</evidence>
<dbReference type="GO" id="GO:0044038">
    <property type="term" value="P:cell wall macromolecule biosynthetic process"/>
    <property type="evidence" value="ECO:0007669"/>
    <property type="project" value="TreeGrafter"/>
</dbReference>
<evidence type="ECO:0000256" key="1">
    <source>
        <dbReference type="ARBA" id="ARBA00004651"/>
    </source>
</evidence>
<keyword evidence="5 8" id="KW-1133">Transmembrane helix</keyword>
<dbReference type="EMBL" id="BOMV01000005">
    <property type="protein sequence ID" value="GIE93170.1"/>
    <property type="molecule type" value="Genomic_DNA"/>
</dbReference>
<organism evidence="9 10">
    <name type="scientific">Paractinoplanes rishiriensis</name>
    <dbReference type="NCBI Taxonomy" id="1050105"/>
    <lineage>
        <taxon>Bacteria</taxon>
        <taxon>Bacillati</taxon>
        <taxon>Actinomycetota</taxon>
        <taxon>Actinomycetes</taxon>
        <taxon>Micromonosporales</taxon>
        <taxon>Micromonosporaceae</taxon>
        <taxon>Paractinoplanes</taxon>
    </lineage>
</organism>
<dbReference type="PANTHER" id="PTHR22926">
    <property type="entry name" value="PHOSPHO-N-ACETYLMURAMOYL-PENTAPEPTIDE-TRANSFERASE"/>
    <property type="match status" value="1"/>
</dbReference>
<keyword evidence="6 8" id="KW-0472">Membrane</keyword>
<keyword evidence="3" id="KW-0808">Transferase</keyword>
<feature type="transmembrane region" description="Helical" evidence="8">
    <location>
        <begin position="52"/>
        <end position="71"/>
    </location>
</feature>
<gene>
    <name evidence="9" type="ORF">Ari01nite_06350</name>
</gene>
<name>A0A919MV21_9ACTN</name>
<evidence type="ECO:0000256" key="3">
    <source>
        <dbReference type="ARBA" id="ARBA00022679"/>
    </source>
</evidence>
<dbReference type="CDD" id="cd06853">
    <property type="entry name" value="GT_WecA_like"/>
    <property type="match status" value="1"/>
</dbReference>
<keyword evidence="7" id="KW-0479">Metal-binding</keyword>
<feature type="transmembrane region" description="Helical" evidence="8">
    <location>
        <begin position="6"/>
        <end position="31"/>
    </location>
</feature>
<evidence type="ECO:0000256" key="7">
    <source>
        <dbReference type="PIRSR" id="PIRSR600715-1"/>
    </source>
</evidence>
<evidence type="ECO:0008006" key="11">
    <source>
        <dbReference type="Google" id="ProtNLM"/>
    </source>
</evidence>
<feature type="transmembrane region" description="Helical" evidence="8">
    <location>
        <begin position="283"/>
        <end position="306"/>
    </location>
</feature>
<reference evidence="9" key="1">
    <citation type="submission" date="2021-01" db="EMBL/GenBank/DDBJ databases">
        <title>Whole genome shotgun sequence of Actinoplanes rishiriensis NBRC 108556.</title>
        <authorList>
            <person name="Komaki H."/>
            <person name="Tamura T."/>
        </authorList>
    </citation>
    <scope>NUCLEOTIDE SEQUENCE</scope>
    <source>
        <strain evidence="9">NBRC 108556</strain>
    </source>
</reference>
<dbReference type="GO" id="GO:0005886">
    <property type="term" value="C:plasma membrane"/>
    <property type="evidence" value="ECO:0007669"/>
    <property type="project" value="UniProtKB-SubCell"/>
</dbReference>
<keyword evidence="2" id="KW-1003">Cell membrane</keyword>